<evidence type="ECO:0000259" key="8">
    <source>
        <dbReference type="Pfam" id="PF21694"/>
    </source>
</evidence>
<dbReference type="InterPro" id="IPR008921">
    <property type="entry name" value="DNA_pol3_clamp-load_cplx_C"/>
</dbReference>
<keyword evidence="5" id="KW-0239">DNA-directed DNA polymerase</keyword>
<dbReference type="GO" id="GO:0003677">
    <property type="term" value="F:DNA binding"/>
    <property type="evidence" value="ECO:0007669"/>
    <property type="project" value="InterPro"/>
</dbReference>
<dbReference type="InterPro" id="IPR027417">
    <property type="entry name" value="P-loop_NTPase"/>
</dbReference>
<evidence type="ECO:0000256" key="4">
    <source>
        <dbReference type="ARBA" id="ARBA00022705"/>
    </source>
</evidence>
<evidence type="ECO:0000313" key="10">
    <source>
        <dbReference type="Proteomes" id="UP001157947"/>
    </source>
</evidence>
<dbReference type="Gene3D" id="3.40.50.300">
    <property type="entry name" value="P-loop containing nucleotide triphosphate hydrolases"/>
    <property type="match status" value="1"/>
</dbReference>
<evidence type="ECO:0000256" key="3">
    <source>
        <dbReference type="ARBA" id="ARBA00022695"/>
    </source>
</evidence>
<sequence length="330" mass="38647">MEEKLAQKLIKEFDINSFKPVVLLYGQEEYLKRLIIDKFKEKEDSYLFWGDEVDDYQIYDKLSSSGLFSTGNTVILIDIDVFFSKLSKEKQNNFLHFLKNIKLPNRLILTSNKEKLTEKEPYKTIITIADIISSKPLTPSAFESSIKNKITREGKKIDDETLKYLVSKLDNDLYYAKHEIEKLILYCADKEEITKEDIDKIIVPKFQENVFVFLDKFFAKDKQAVLMYKNLLQTSHPFELQSLILNYLNKLLIYKTLQNIKPPEEIFKQLNITHPFQKSSIQKLSKNVSTQDLINAVKSLYKTEISQKVFYEDPEKQSILFVSKFILGKG</sequence>
<dbReference type="Pfam" id="PF21694">
    <property type="entry name" value="DNA_pol3_delta_C"/>
    <property type="match status" value="1"/>
</dbReference>
<dbReference type="SUPFAM" id="SSF52540">
    <property type="entry name" value="P-loop containing nucleoside triphosphate hydrolases"/>
    <property type="match status" value="1"/>
</dbReference>
<dbReference type="InterPro" id="IPR005790">
    <property type="entry name" value="DNA_polIII_delta"/>
</dbReference>
<keyword evidence="2" id="KW-0808">Transferase</keyword>
<feature type="domain" description="DNA polymerase III delta subunit-like C-terminal" evidence="8">
    <location>
        <begin position="207"/>
        <end position="324"/>
    </location>
</feature>
<dbReference type="GO" id="GO:0003887">
    <property type="term" value="F:DNA-directed DNA polymerase activity"/>
    <property type="evidence" value="ECO:0007669"/>
    <property type="project" value="UniProtKB-KW"/>
</dbReference>
<evidence type="ECO:0000256" key="6">
    <source>
        <dbReference type="ARBA" id="ARBA00034754"/>
    </source>
</evidence>
<protein>
    <recommendedName>
        <fullName evidence="1">DNA-directed DNA polymerase</fullName>
        <ecNumber evidence="1">2.7.7.7</ecNumber>
    </recommendedName>
</protein>
<accession>A0AA45WMG5</accession>
<keyword evidence="10" id="KW-1185">Reference proteome</keyword>
<comment type="similarity">
    <text evidence="6">Belongs to the DNA polymerase HolA subunit family.</text>
</comment>
<dbReference type="AlphaFoldDB" id="A0AA45WMG5"/>
<organism evidence="9 10">
    <name type="scientific">Venenivibrio stagnispumantis</name>
    <dbReference type="NCBI Taxonomy" id="407998"/>
    <lineage>
        <taxon>Bacteria</taxon>
        <taxon>Pseudomonadati</taxon>
        <taxon>Aquificota</taxon>
        <taxon>Aquificia</taxon>
        <taxon>Aquificales</taxon>
        <taxon>Hydrogenothermaceae</taxon>
        <taxon>Venenivibrio</taxon>
    </lineage>
</organism>
<keyword evidence="3" id="KW-0548">Nucleotidyltransferase</keyword>
<dbReference type="PANTHER" id="PTHR34388:SF1">
    <property type="entry name" value="DNA POLYMERASE III SUBUNIT DELTA"/>
    <property type="match status" value="1"/>
</dbReference>
<name>A0AA45WMG5_9AQUI</name>
<dbReference type="NCBIfam" id="TIGR01128">
    <property type="entry name" value="holA"/>
    <property type="match status" value="1"/>
</dbReference>
<evidence type="ECO:0000313" key="9">
    <source>
        <dbReference type="EMBL" id="SMP14260.1"/>
    </source>
</evidence>
<keyword evidence="4" id="KW-0235">DNA replication</keyword>
<evidence type="ECO:0000256" key="2">
    <source>
        <dbReference type="ARBA" id="ARBA00022679"/>
    </source>
</evidence>
<dbReference type="RefSeq" id="WP_265134631.1">
    <property type="nucleotide sequence ID" value="NZ_FXTX01000012.1"/>
</dbReference>
<dbReference type="SUPFAM" id="SSF48019">
    <property type="entry name" value="post-AAA+ oligomerization domain-like"/>
    <property type="match status" value="1"/>
</dbReference>
<proteinExistence type="inferred from homology"/>
<dbReference type="EC" id="2.7.7.7" evidence="1"/>
<comment type="catalytic activity">
    <reaction evidence="7">
        <text>DNA(n) + a 2'-deoxyribonucleoside 5'-triphosphate = DNA(n+1) + diphosphate</text>
        <dbReference type="Rhea" id="RHEA:22508"/>
        <dbReference type="Rhea" id="RHEA-COMP:17339"/>
        <dbReference type="Rhea" id="RHEA-COMP:17340"/>
        <dbReference type="ChEBI" id="CHEBI:33019"/>
        <dbReference type="ChEBI" id="CHEBI:61560"/>
        <dbReference type="ChEBI" id="CHEBI:173112"/>
        <dbReference type="EC" id="2.7.7.7"/>
    </reaction>
</comment>
<dbReference type="GO" id="GO:0009360">
    <property type="term" value="C:DNA polymerase III complex"/>
    <property type="evidence" value="ECO:0007669"/>
    <property type="project" value="TreeGrafter"/>
</dbReference>
<dbReference type="Gene3D" id="1.20.272.10">
    <property type="match status" value="1"/>
</dbReference>
<evidence type="ECO:0000256" key="5">
    <source>
        <dbReference type="ARBA" id="ARBA00022932"/>
    </source>
</evidence>
<comment type="caution">
    <text evidence="9">The sequence shown here is derived from an EMBL/GenBank/DDBJ whole genome shotgun (WGS) entry which is preliminary data.</text>
</comment>
<reference evidence="9" key="1">
    <citation type="submission" date="2017-05" db="EMBL/GenBank/DDBJ databases">
        <authorList>
            <person name="Varghese N."/>
            <person name="Submissions S."/>
        </authorList>
    </citation>
    <scope>NUCLEOTIDE SEQUENCE</scope>
    <source>
        <strain evidence="9">DSM 18763</strain>
    </source>
</reference>
<dbReference type="Gene3D" id="1.10.8.60">
    <property type="match status" value="1"/>
</dbReference>
<gene>
    <name evidence="9" type="ORF">SAMN06264868_11233</name>
</gene>
<evidence type="ECO:0000256" key="7">
    <source>
        <dbReference type="ARBA" id="ARBA00049244"/>
    </source>
</evidence>
<dbReference type="PANTHER" id="PTHR34388">
    <property type="entry name" value="DNA POLYMERASE III SUBUNIT DELTA"/>
    <property type="match status" value="1"/>
</dbReference>
<dbReference type="EMBL" id="FXTX01000012">
    <property type="protein sequence ID" value="SMP14260.1"/>
    <property type="molecule type" value="Genomic_DNA"/>
</dbReference>
<dbReference type="GO" id="GO:0006261">
    <property type="term" value="P:DNA-templated DNA replication"/>
    <property type="evidence" value="ECO:0007669"/>
    <property type="project" value="TreeGrafter"/>
</dbReference>
<evidence type="ECO:0000256" key="1">
    <source>
        <dbReference type="ARBA" id="ARBA00012417"/>
    </source>
</evidence>
<dbReference type="InterPro" id="IPR048466">
    <property type="entry name" value="DNA_pol3_delta-like_C"/>
</dbReference>
<dbReference type="Proteomes" id="UP001157947">
    <property type="component" value="Unassembled WGS sequence"/>
</dbReference>